<comment type="caution">
    <text evidence="1">The sequence shown here is derived from an EMBL/GenBank/DDBJ whole genome shotgun (WGS) entry which is preliminary data.</text>
</comment>
<dbReference type="EMBL" id="DMAN01000066">
    <property type="protein sequence ID" value="HAE26142.1"/>
    <property type="molecule type" value="Genomic_DNA"/>
</dbReference>
<dbReference type="GO" id="GO:0051301">
    <property type="term" value="P:cell division"/>
    <property type="evidence" value="ECO:0007669"/>
    <property type="project" value="UniProtKB-KW"/>
</dbReference>
<evidence type="ECO:0000313" key="1">
    <source>
        <dbReference type="EMBL" id="HAE26142.1"/>
    </source>
</evidence>
<gene>
    <name evidence="1" type="ORF">DCG58_03190</name>
</gene>
<organism evidence="1 2">
    <name type="scientific">Hyphomonas adhaerens</name>
    <dbReference type="NCBI Taxonomy" id="81029"/>
    <lineage>
        <taxon>Bacteria</taxon>
        <taxon>Pseudomonadati</taxon>
        <taxon>Pseudomonadota</taxon>
        <taxon>Alphaproteobacteria</taxon>
        <taxon>Hyphomonadales</taxon>
        <taxon>Hyphomonadaceae</taxon>
        <taxon>Hyphomonas</taxon>
    </lineage>
</organism>
<keyword evidence="1" id="KW-0132">Cell division</keyword>
<evidence type="ECO:0000313" key="2">
    <source>
        <dbReference type="Proteomes" id="UP000259610"/>
    </source>
</evidence>
<dbReference type="AlphaFoldDB" id="A0A3B9GUR1"/>
<accession>A0A3B9GUR1</accession>
<sequence>DGPSPAAEQKAADAMAAVSDRIEALAARLESGG</sequence>
<keyword evidence="1" id="KW-0131">Cell cycle</keyword>
<dbReference type="Proteomes" id="UP000259610">
    <property type="component" value="Unassembled WGS sequence"/>
</dbReference>
<name>A0A3B9GUR1_9PROT</name>
<proteinExistence type="predicted"/>
<protein>
    <submittedName>
        <fullName evidence="1">Cell division protein ZapA</fullName>
    </submittedName>
</protein>
<reference evidence="1 2" key="1">
    <citation type="journal article" date="2018" name="Nat. Biotechnol.">
        <title>A standardized bacterial taxonomy based on genome phylogeny substantially revises the tree of life.</title>
        <authorList>
            <person name="Parks D.H."/>
            <person name="Chuvochina M."/>
            <person name="Waite D.W."/>
            <person name="Rinke C."/>
            <person name="Skarshewski A."/>
            <person name="Chaumeil P.A."/>
            <person name="Hugenholtz P."/>
        </authorList>
    </citation>
    <scope>NUCLEOTIDE SEQUENCE [LARGE SCALE GENOMIC DNA]</scope>
    <source>
        <strain evidence="1">UBA8733</strain>
    </source>
</reference>
<feature type="non-terminal residue" evidence="1">
    <location>
        <position position="1"/>
    </location>
</feature>